<name>A0ABP7L7P1_9MICO</name>
<keyword evidence="1" id="KW-1133">Transmembrane helix</keyword>
<comment type="caution">
    <text evidence="2">The sequence shown here is derived from an EMBL/GenBank/DDBJ whole genome shotgun (WGS) entry which is preliminary data.</text>
</comment>
<dbReference type="InterPro" id="IPR035992">
    <property type="entry name" value="Ricin_B-like_lectins"/>
</dbReference>
<dbReference type="RefSeq" id="WP_345069853.1">
    <property type="nucleotide sequence ID" value="NZ_BAABCN010000018.1"/>
</dbReference>
<reference evidence="3" key="1">
    <citation type="journal article" date="2019" name="Int. J. Syst. Evol. Microbiol.">
        <title>The Global Catalogue of Microorganisms (GCM) 10K type strain sequencing project: providing services to taxonomists for standard genome sequencing and annotation.</title>
        <authorList>
            <consortium name="The Broad Institute Genomics Platform"/>
            <consortium name="The Broad Institute Genome Sequencing Center for Infectious Disease"/>
            <person name="Wu L."/>
            <person name="Ma J."/>
        </authorList>
    </citation>
    <scope>NUCLEOTIDE SEQUENCE [LARGE SCALE GENOMIC DNA]</scope>
    <source>
        <strain evidence="3">JCM 17021</strain>
    </source>
</reference>
<dbReference type="EMBL" id="BAABCN010000018">
    <property type="protein sequence ID" value="GAA3895788.1"/>
    <property type="molecule type" value="Genomic_DNA"/>
</dbReference>
<dbReference type="SUPFAM" id="SSF50370">
    <property type="entry name" value="Ricin B-like lectins"/>
    <property type="match status" value="2"/>
</dbReference>
<organism evidence="2 3">
    <name type="scientific">Leifsonia kafniensis</name>
    <dbReference type="NCBI Taxonomy" id="475957"/>
    <lineage>
        <taxon>Bacteria</taxon>
        <taxon>Bacillati</taxon>
        <taxon>Actinomycetota</taxon>
        <taxon>Actinomycetes</taxon>
        <taxon>Micrococcales</taxon>
        <taxon>Microbacteriaceae</taxon>
        <taxon>Leifsonia</taxon>
    </lineage>
</organism>
<evidence type="ECO:0000313" key="2">
    <source>
        <dbReference type="EMBL" id="GAA3895788.1"/>
    </source>
</evidence>
<feature type="transmembrane region" description="Helical" evidence="1">
    <location>
        <begin position="23"/>
        <end position="47"/>
    </location>
</feature>
<protein>
    <recommendedName>
        <fullName evidence="4">Ricin B lectin domain-containing protein</fullName>
    </recommendedName>
</protein>
<dbReference type="CDD" id="cd00161">
    <property type="entry name" value="beta-trefoil_Ricin-like"/>
    <property type="match status" value="1"/>
</dbReference>
<sequence length="528" mass="56761">MNHVRWRSNLEARLLVRGDDRGVALLTALMFMIFATGLSLVLLSAILSQAVPAYTAQKNTRTVYAAQAGLQSALALIRSADAAPDAAGNVYGVPAELPCSAAGNVTADTKGASYLVTLQYFTADPTSRDAAWRASNKMDCPVATVPKYAYVESSGQDAAIPGNSNATVGNRALSAIYKFKTTNANIIGGMIYNSNSSYCMEAVAKTAGSEMKFVPAAQCQATPLQLWIYATDYELKLASTVAVGSVSMCITGPVADTESTQKALLQPCQTNDTRWNQLWSWVGGGTWAGQQKIIANGPGTYCLQTSSADGSNLSSKRLEVKKSCAVGTFPNYSYQPTGTFNPSLSVGAGAAGYDTHQIVNYQEFGRCADVTAEEDTTAYMIVYPCKQDPTALGTYLKWNHKWYYTKPPEGSTTLGPQPIYIDNNKTSTTVRKCLTSPAVGDVDVTFTLCNSSLDRQKWTRVENTGDYSSSYLFVNSEGKCLTADMSSLHDSKWSKVRVANCNGSLAQKWNAPPTYVDATFGGYREVAP</sequence>
<dbReference type="Gene3D" id="2.80.10.50">
    <property type="match status" value="2"/>
</dbReference>
<accession>A0ABP7L7P1</accession>
<evidence type="ECO:0008006" key="4">
    <source>
        <dbReference type="Google" id="ProtNLM"/>
    </source>
</evidence>
<evidence type="ECO:0000256" key="1">
    <source>
        <dbReference type="SAM" id="Phobius"/>
    </source>
</evidence>
<evidence type="ECO:0000313" key="3">
    <source>
        <dbReference type="Proteomes" id="UP001501803"/>
    </source>
</evidence>
<dbReference type="Proteomes" id="UP001501803">
    <property type="component" value="Unassembled WGS sequence"/>
</dbReference>
<keyword evidence="1" id="KW-0472">Membrane</keyword>
<proteinExistence type="predicted"/>
<keyword evidence="3" id="KW-1185">Reference proteome</keyword>
<dbReference type="PROSITE" id="PS50231">
    <property type="entry name" value="RICIN_B_LECTIN"/>
    <property type="match status" value="2"/>
</dbReference>
<gene>
    <name evidence="2" type="ORF">GCM10022381_41630</name>
</gene>
<keyword evidence="1" id="KW-0812">Transmembrane</keyword>